<dbReference type="EMBL" id="CP002408">
    <property type="protein sequence ID" value="AFU60415.1"/>
    <property type="molecule type" value="Genomic_DNA"/>
</dbReference>
<dbReference type="Pfam" id="PF01555">
    <property type="entry name" value="N6_N4_Mtase"/>
    <property type="match status" value="1"/>
</dbReference>
<dbReference type="STRING" id="1237085.Ngar_c35020"/>
<keyword evidence="1 4" id="KW-0489">Methyltransferase</keyword>
<dbReference type="AlphaFoldDB" id="K0IJX6"/>
<sequence>MMEEDARGRIVVPKGGGVPRHKHYLDEQEGVPVDDIWDDIDYVKGSERLGYPTQKLLELVERIINTSTYKGDWVLDPFCGCGTATTAAEKLGRHWIGIDITWLAINLVKNRIKAMFPDAKFDLEGEPKDIGAAKELAKNRYQFQ</sequence>
<dbReference type="RefSeq" id="WP_015020947.1">
    <property type="nucleotide sequence ID" value="NC_018719.1"/>
</dbReference>
<dbReference type="GO" id="GO:0008170">
    <property type="term" value="F:N-methyltransferase activity"/>
    <property type="evidence" value="ECO:0007669"/>
    <property type="project" value="InterPro"/>
</dbReference>
<evidence type="ECO:0000256" key="2">
    <source>
        <dbReference type="ARBA" id="ARBA00022679"/>
    </source>
</evidence>
<dbReference type="Gene3D" id="3.40.50.150">
    <property type="entry name" value="Vaccinia Virus protein VP39"/>
    <property type="match status" value="1"/>
</dbReference>
<dbReference type="Proteomes" id="UP000008037">
    <property type="component" value="Chromosome"/>
</dbReference>
<feature type="domain" description="DNA methylase N-4/N-6" evidence="3">
    <location>
        <begin position="26"/>
        <end position="108"/>
    </location>
</feature>
<dbReference type="SUPFAM" id="SSF53335">
    <property type="entry name" value="S-adenosyl-L-methionine-dependent methyltransferases"/>
    <property type="match status" value="1"/>
</dbReference>
<dbReference type="GO" id="GO:0032259">
    <property type="term" value="P:methylation"/>
    <property type="evidence" value="ECO:0007669"/>
    <property type="project" value="UniProtKB-KW"/>
</dbReference>
<dbReference type="BioCyc" id="CNIT1237085:G1324-3503-MONOMER"/>
<dbReference type="KEGG" id="nga:Ngar_c35020"/>
<dbReference type="GO" id="GO:0003677">
    <property type="term" value="F:DNA binding"/>
    <property type="evidence" value="ECO:0007669"/>
    <property type="project" value="InterPro"/>
</dbReference>
<accession>K0IJX6</accession>
<dbReference type="PRINTS" id="PR00508">
    <property type="entry name" value="S21N4MTFRASE"/>
</dbReference>
<evidence type="ECO:0000256" key="1">
    <source>
        <dbReference type="ARBA" id="ARBA00022603"/>
    </source>
</evidence>
<name>K0IJX6_NITGG</name>
<reference evidence="4 5" key="1">
    <citation type="journal article" date="2012" name="Environ. Microbiol.">
        <title>The genome of the ammonia-oxidizing Candidatus Nitrososphaera gargensis: insights into metabolic versatility and environmental adaptations.</title>
        <authorList>
            <person name="Spang A."/>
            <person name="Poehlein A."/>
            <person name="Offre P."/>
            <person name="Zumbragel S."/>
            <person name="Haider S."/>
            <person name="Rychlik N."/>
            <person name="Nowka B."/>
            <person name="Schmeisser C."/>
            <person name="Lebedeva E.V."/>
            <person name="Rattei T."/>
            <person name="Bohm C."/>
            <person name="Schmid M."/>
            <person name="Galushko A."/>
            <person name="Hatzenpichler R."/>
            <person name="Weinmaier T."/>
            <person name="Daniel R."/>
            <person name="Schleper C."/>
            <person name="Spieck E."/>
            <person name="Streit W."/>
            <person name="Wagner M."/>
        </authorList>
    </citation>
    <scope>NUCLEOTIDE SEQUENCE [LARGE SCALE GENOMIC DNA]</scope>
    <source>
        <strain evidence="5">Ga9.2</strain>
    </source>
</reference>
<evidence type="ECO:0000313" key="4">
    <source>
        <dbReference type="EMBL" id="AFU60415.1"/>
    </source>
</evidence>
<protein>
    <submittedName>
        <fullName evidence="4">Putative DNA methylase N-4/N-6</fullName>
    </submittedName>
</protein>
<dbReference type="HOGENOM" id="CLU_1792192_0_0_2"/>
<dbReference type="InParanoid" id="K0IJX6"/>
<evidence type="ECO:0000313" key="5">
    <source>
        <dbReference type="Proteomes" id="UP000008037"/>
    </source>
</evidence>
<dbReference type="InterPro" id="IPR029063">
    <property type="entry name" value="SAM-dependent_MTases_sf"/>
</dbReference>
<proteinExistence type="predicted"/>
<keyword evidence="2" id="KW-0808">Transferase</keyword>
<evidence type="ECO:0000259" key="3">
    <source>
        <dbReference type="Pfam" id="PF01555"/>
    </source>
</evidence>
<dbReference type="GeneID" id="13797313"/>
<keyword evidence="5" id="KW-1185">Reference proteome</keyword>
<dbReference type="InterPro" id="IPR002941">
    <property type="entry name" value="DNA_methylase_N4/N6"/>
</dbReference>
<gene>
    <name evidence="4" type="ordered locus">Ngar_c35020</name>
</gene>
<dbReference type="InterPro" id="IPR001091">
    <property type="entry name" value="RM_Methyltransferase"/>
</dbReference>
<organism evidence="4 5">
    <name type="scientific">Nitrososphaera gargensis (strain Ga9.2)</name>
    <dbReference type="NCBI Taxonomy" id="1237085"/>
    <lineage>
        <taxon>Archaea</taxon>
        <taxon>Nitrososphaerota</taxon>
        <taxon>Nitrososphaeria</taxon>
        <taxon>Nitrososphaerales</taxon>
        <taxon>Nitrososphaeraceae</taxon>
        <taxon>Nitrososphaera</taxon>
    </lineage>
</organism>
<dbReference type="OrthoDB" id="38200at2157"/>